<dbReference type="CDD" id="cd00093">
    <property type="entry name" value="HTH_XRE"/>
    <property type="match status" value="1"/>
</dbReference>
<proteinExistence type="predicted"/>
<keyword evidence="2" id="KW-0238">DNA-binding</keyword>
<dbReference type="SUPFAM" id="SSF47413">
    <property type="entry name" value="lambda repressor-like DNA-binding domains"/>
    <property type="match status" value="1"/>
</dbReference>
<reference evidence="5 6" key="1">
    <citation type="submission" date="2019-03" db="EMBL/GenBank/DDBJ databases">
        <title>Genomic features of bacteria from cold environments.</title>
        <authorList>
            <person name="Shen L."/>
        </authorList>
    </citation>
    <scope>NUCLEOTIDE SEQUENCE [LARGE SCALE GENOMIC DNA]</scope>
    <source>
        <strain evidence="6">T3246-1</strain>
    </source>
</reference>
<dbReference type="InterPro" id="IPR050807">
    <property type="entry name" value="TransReg_Diox_bact_type"/>
</dbReference>
<feature type="domain" description="HTH cro/C1-type" evidence="4">
    <location>
        <begin position="13"/>
        <end position="67"/>
    </location>
</feature>
<dbReference type="EMBL" id="SMNA01000004">
    <property type="protein sequence ID" value="TDE95175.1"/>
    <property type="molecule type" value="Genomic_DNA"/>
</dbReference>
<evidence type="ECO:0000313" key="6">
    <source>
        <dbReference type="Proteomes" id="UP000504882"/>
    </source>
</evidence>
<evidence type="ECO:0000259" key="4">
    <source>
        <dbReference type="PROSITE" id="PS50943"/>
    </source>
</evidence>
<dbReference type="Proteomes" id="UP000504882">
    <property type="component" value="Unassembled WGS sequence"/>
</dbReference>
<keyword evidence="3" id="KW-0804">Transcription</keyword>
<dbReference type="Pfam" id="PF01381">
    <property type="entry name" value="HTH_3"/>
    <property type="match status" value="1"/>
</dbReference>
<dbReference type="PROSITE" id="PS50943">
    <property type="entry name" value="HTH_CROC1"/>
    <property type="match status" value="1"/>
</dbReference>
<comment type="caution">
    <text evidence="5">The sequence shown here is derived from an EMBL/GenBank/DDBJ whole genome shotgun (WGS) entry which is preliminary data.</text>
</comment>
<dbReference type="SMART" id="SM00530">
    <property type="entry name" value="HTH_XRE"/>
    <property type="match status" value="1"/>
</dbReference>
<accession>A0ABY2E571</accession>
<sequence>MDLVHRAAFGDRIRELRHAAGLSQEELAEASGLHRTYISSLERGQRNVGLDNIHVLAGALGVTASTLLEDA</sequence>
<organism evidence="5 6">
    <name type="scientific">Occultella glacieicola</name>
    <dbReference type="NCBI Taxonomy" id="2518684"/>
    <lineage>
        <taxon>Bacteria</taxon>
        <taxon>Bacillati</taxon>
        <taxon>Actinomycetota</taxon>
        <taxon>Actinomycetes</taxon>
        <taxon>Micrococcales</taxon>
        <taxon>Ruaniaceae</taxon>
        <taxon>Occultella</taxon>
    </lineage>
</organism>
<evidence type="ECO:0000313" key="5">
    <source>
        <dbReference type="EMBL" id="TDE95175.1"/>
    </source>
</evidence>
<keyword evidence="1" id="KW-0805">Transcription regulation</keyword>
<dbReference type="Gene3D" id="1.10.260.40">
    <property type="entry name" value="lambda repressor-like DNA-binding domains"/>
    <property type="match status" value="1"/>
</dbReference>
<protein>
    <submittedName>
        <fullName evidence="5">XRE family transcriptional regulator</fullName>
    </submittedName>
</protein>
<dbReference type="PANTHER" id="PTHR46797">
    <property type="entry name" value="HTH-TYPE TRANSCRIPTIONAL REGULATOR"/>
    <property type="match status" value="1"/>
</dbReference>
<gene>
    <name evidence="5" type="ORF">EXU48_09935</name>
</gene>
<evidence type="ECO:0000256" key="2">
    <source>
        <dbReference type="ARBA" id="ARBA00023125"/>
    </source>
</evidence>
<evidence type="ECO:0000256" key="3">
    <source>
        <dbReference type="ARBA" id="ARBA00023163"/>
    </source>
</evidence>
<dbReference type="PANTHER" id="PTHR46797:SF23">
    <property type="entry name" value="HTH-TYPE TRANSCRIPTIONAL REGULATOR SUTR"/>
    <property type="match status" value="1"/>
</dbReference>
<dbReference type="InterPro" id="IPR001387">
    <property type="entry name" value="Cro/C1-type_HTH"/>
</dbReference>
<evidence type="ECO:0000256" key="1">
    <source>
        <dbReference type="ARBA" id="ARBA00023015"/>
    </source>
</evidence>
<dbReference type="InterPro" id="IPR010982">
    <property type="entry name" value="Lambda_DNA-bd_dom_sf"/>
</dbReference>
<keyword evidence="6" id="KW-1185">Reference proteome</keyword>
<name>A0ABY2E571_9MICO</name>